<reference evidence="3" key="1">
    <citation type="submission" date="2020-02" db="EMBL/GenBank/DDBJ databases">
        <authorList>
            <person name="Meier V. D."/>
        </authorList>
    </citation>
    <scope>NUCLEOTIDE SEQUENCE</scope>
    <source>
        <strain evidence="3">AVDCRST_MAG69</strain>
    </source>
</reference>
<dbReference type="AlphaFoldDB" id="A0A6J4T6Z8"/>
<dbReference type="SUPFAM" id="SSF55874">
    <property type="entry name" value="ATPase domain of HSP90 chaperone/DNA topoisomerase II/histidine kinase"/>
    <property type="match status" value="1"/>
</dbReference>
<dbReference type="SMART" id="SM00387">
    <property type="entry name" value="HATPase_c"/>
    <property type="match status" value="1"/>
</dbReference>
<protein>
    <submittedName>
        <fullName evidence="3">Anti-sigma B factor RsbT</fullName>
    </submittedName>
</protein>
<dbReference type="PANTHER" id="PTHR35526:SF3">
    <property type="entry name" value="ANTI-SIGMA-F FACTOR RSBW"/>
    <property type="match status" value="1"/>
</dbReference>
<evidence type="ECO:0000259" key="2">
    <source>
        <dbReference type="SMART" id="SM00387"/>
    </source>
</evidence>
<dbReference type="InterPro" id="IPR050267">
    <property type="entry name" value="Anti-sigma-factor_SerPK"/>
</dbReference>
<evidence type="ECO:0000313" key="3">
    <source>
        <dbReference type="EMBL" id="CAA9514907.1"/>
    </source>
</evidence>
<sequence length="148" mass="16271">MHGEVRVVIGADADLVIARAEGRALAQRLGFARPDPTLIATAISELARNIVMHVGHGEIIMQPIYEDRRYGLVVIVRDEGQGIADVDAALRDGSSTRGSLGLGLPGARRLMDEFEVDSERGRGTTVTMKKWRVRDDLELLRERRARAG</sequence>
<keyword evidence="1" id="KW-0723">Serine/threonine-protein kinase</keyword>
<keyword evidence="1" id="KW-0418">Kinase</keyword>
<dbReference type="Pfam" id="PF13581">
    <property type="entry name" value="HATPase_c_2"/>
    <property type="match status" value="1"/>
</dbReference>
<dbReference type="PANTHER" id="PTHR35526">
    <property type="entry name" value="ANTI-SIGMA-F FACTOR RSBW-RELATED"/>
    <property type="match status" value="1"/>
</dbReference>
<dbReference type="EMBL" id="CADCVP010000300">
    <property type="protein sequence ID" value="CAA9514907.1"/>
    <property type="molecule type" value="Genomic_DNA"/>
</dbReference>
<gene>
    <name evidence="3" type="ORF">AVDCRST_MAG69-2707</name>
</gene>
<name>A0A6J4T6Z8_9ACTN</name>
<organism evidence="3">
    <name type="scientific">uncultured Solirubrobacteraceae bacterium</name>
    <dbReference type="NCBI Taxonomy" id="1162706"/>
    <lineage>
        <taxon>Bacteria</taxon>
        <taxon>Bacillati</taxon>
        <taxon>Actinomycetota</taxon>
        <taxon>Thermoleophilia</taxon>
        <taxon>Solirubrobacterales</taxon>
        <taxon>Solirubrobacteraceae</taxon>
        <taxon>environmental samples</taxon>
    </lineage>
</organism>
<proteinExistence type="predicted"/>
<dbReference type="CDD" id="cd16934">
    <property type="entry name" value="HATPase_RsbT-like"/>
    <property type="match status" value="1"/>
</dbReference>
<dbReference type="InterPro" id="IPR003594">
    <property type="entry name" value="HATPase_dom"/>
</dbReference>
<keyword evidence="1" id="KW-0808">Transferase</keyword>
<dbReference type="InterPro" id="IPR036890">
    <property type="entry name" value="HATPase_C_sf"/>
</dbReference>
<accession>A0A6J4T6Z8</accession>
<dbReference type="GO" id="GO:0004674">
    <property type="term" value="F:protein serine/threonine kinase activity"/>
    <property type="evidence" value="ECO:0007669"/>
    <property type="project" value="UniProtKB-KW"/>
</dbReference>
<evidence type="ECO:0000256" key="1">
    <source>
        <dbReference type="ARBA" id="ARBA00022527"/>
    </source>
</evidence>
<feature type="domain" description="Histidine kinase/HSP90-like ATPase" evidence="2">
    <location>
        <begin position="34"/>
        <end position="134"/>
    </location>
</feature>
<dbReference type="Gene3D" id="3.30.565.10">
    <property type="entry name" value="Histidine kinase-like ATPase, C-terminal domain"/>
    <property type="match status" value="1"/>
</dbReference>